<reference evidence="5 6" key="1">
    <citation type="submission" date="2016-10" db="EMBL/GenBank/DDBJ databases">
        <authorList>
            <person name="de Groot N.N."/>
        </authorList>
    </citation>
    <scope>NUCLEOTIDE SEQUENCE [LARGE SCALE GENOMIC DNA]</scope>
    <source>
        <strain evidence="5 6">CGMCC 4.7037</strain>
    </source>
</reference>
<dbReference type="Gene3D" id="1.10.10.10">
    <property type="entry name" value="Winged helix-like DNA-binding domain superfamily/Winged helix DNA-binding domain"/>
    <property type="match status" value="2"/>
</dbReference>
<evidence type="ECO:0000256" key="2">
    <source>
        <dbReference type="ARBA" id="ARBA00023125"/>
    </source>
</evidence>
<dbReference type="GO" id="GO:0003677">
    <property type="term" value="F:DNA binding"/>
    <property type="evidence" value="ECO:0007669"/>
    <property type="project" value="UniProtKB-KW"/>
</dbReference>
<sequence length="286" mass="31356">MPDEIQAPLGHLLRRVYTFAATLAMADGPRSREFVVLDALAQEDARSQHDLAHRLGINRTLMVKVLDGLQEAGYLTRTRNPANRRTYVLSLTGPGRQALADLREAAADRDAQITAALTPAQRHRLNELLTRLLPEPERPALPSTAHLITQAHLRMRALGDRFLDPYGLRTRHFLLLPALERLGPCPQQTLARAVDLTEPATASVVEELVQAGLVARGQDPHDRRRHALELTDLGRSTIPAVRQAQHRMTAATTELLGQDGTAELQALLSALLADASAEVPVSEQAL</sequence>
<dbReference type="GO" id="GO:0003700">
    <property type="term" value="F:DNA-binding transcription factor activity"/>
    <property type="evidence" value="ECO:0007669"/>
    <property type="project" value="InterPro"/>
</dbReference>
<evidence type="ECO:0000313" key="6">
    <source>
        <dbReference type="Proteomes" id="UP000236732"/>
    </source>
</evidence>
<gene>
    <name evidence="5" type="ORF">SAMN05444920_102207</name>
</gene>
<keyword evidence="3" id="KW-0804">Transcription</keyword>
<proteinExistence type="predicted"/>
<dbReference type="SUPFAM" id="SSF46785">
    <property type="entry name" value="Winged helix' DNA-binding domain"/>
    <property type="match status" value="2"/>
</dbReference>
<dbReference type="PANTHER" id="PTHR42756:SF1">
    <property type="entry name" value="TRANSCRIPTIONAL REPRESSOR OF EMRAB OPERON"/>
    <property type="match status" value="1"/>
</dbReference>
<keyword evidence="6" id="KW-1185">Reference proteome</keyword>
<evidence type="ECO:0000313" key="5">
    <source>
        <dbReference type="EMBL" id="SEG21033.1"/>
    </source>
</evidence>
<dbReference type="PROSITE" id="PS50995">
    <property type="entry name" value="HTH_MARR_2"/>
    <property type="match status" value="2"/>
</dbReference>
<dbReference type="InterPro" id="IPR000835">
    <property type="entry name" value="HTH_MarR-typ"/>
</dbReference>
<dbReference type="PROSITE" id="PS01117">
    <property type="entry name" value="HTH_MARR_1"/>
    <property type="match status" value="1"/>
</dbReference>
<keyword evidence="2 5" id="KW-0238">DNA-binding</keyword>
<evidence type="ECO:0000259" key="4">
    <source>
        <dbReference type="PROSITE" id="PS50995"/>
    </source>
</evidence>
<dbReference type="EMBL" id="FNVT01000002">
    <property type="protein sequence ID" value="SEG21033.1"/>
    <property type="molecule type" value="Genomic_DNA"/>
</dbReference>
<feature type="domain" description="HTH marR-type" evidence="4">
    <location>
        <begin position="6"/>
        <end position="134"/>
    </location>
</feature>
<protein>
    <submittedName>
        <fullName evidence="5">DNA-binding transcriptional regulator, MarR family</fullName>
    </submittedName>
</protein>
<accession>A0A1H5YAE2</accession>
<dbReference type="InterPro" id="IPR036388">
    <property type="entry name" value="WH-like_DNA-bd_sf"/>
</dbReference>
<organism evidence="5 6">
    <name type="scientific">Nonomuraea solani</name>
    <dbReference type="NCBI Taxonomy" id="1144553"/>
    <lineage>
        <taxon>Bacteria</taxon>
        <taxon>Bacillati</taxon>
        <taxon>Actinomycetota</taxon>
        <taxon>Actinomycetes</taxon>
        <taxon>Streptosporangiales</taxon>
        <taxon>Streptosporangiaceae</taxon>
        <taxon>Nonomuraea</taxon>
    </lineage>
</organism>
<dbReference type="PRINTS" id="PR00598">
    <property type="entry name" value="HTHMARR"/>
</dbReference>
<dbReference type="Proteomes" id="UP000236732">
    <property type="component" value="Unassembled WGS sequence"/>
</dbReference>
<keyword evidence="1" id="KW-0805">Transcription regulation</keyword>
<dbReference type="SMART" id="SM00347">
    <property type="entry name" value="HTH_MARR"/>
    <property type="match status" value="2"/>
</dbReference>
<dbReference type="PANTHER" id="PTHR42756">
    <property type="entry name" value="TRANSCRIPTIONAL REGULATOR, MARR"/>
    <property type="match status" value="1"/>
</dbReference>
<dbReference type="InterPro" id="IPR036390">
    <property type="entry name" value="WH_DNA-bd_sf"/>
</dbReference>
<name>A0A1H5YAE2_9ACTN</name>
<evidence type="ECO:0000256" key="1">
    <source>
        <dbReference type="ARBA" id="ARBA00023015"/>
    </source>
</evidence>
<feature type="domain" description="HTH marR-type" evidence="4">
    <location>
        <begin position="141"/>
        <end position="273"/>
    </location>
</feature>
<dbReference type="AlphaFoldDB" id="A0A1H5YAE2"/>
<dbReference type="InterPro" id="IPR023187">
    <property type="entry name" value="Tscrpt_reg_MarR-type_CS"/>
</dbReference>
<dbReference type="RefSeq" id="WP_235029952.1">
    <property type="nucleotide sequence ID" value="NZ_FNVT01000002.1"/>
</dbReference>
<evidence type="ECO:0000256" key="3">
    <source>
        <dbReference type="ARBA" id="ARBA00023163"/>
    </source>
</evidence>
<dbReference type="Pfam" id="PF01047">
    <property type="entry name" value="MarR"/>
    <property type="match status" value="2"/>
</dbReference>